<dbReference type="RefSeq" id="WP_100129659.1">
    <property type="nucleotide sequence ID" value="NZ_CADDYI010000027.1"/>
</dbReference>
<dbReference type="AlphaFoldDB" id="A0A2N9Y893"/>
<dbReference type="Proteomes" id="UP000229839">
    <property type="component" value="Unassembled WGS sequence"/>
</dbReference>
<organism evidence="2 3">
    <name type="scientific">Bartonella tribocorum</name>
    <dbReference type="NCBI Taxonomy" id="85701"/>
    <lineage>
        <taxon>Bacteria</taxon>
        <taxon>Pseudomonadati</taxon>
        <taxon>Pseudomonadota</taxon>
        <taxon>Alphaproteobacteria</taxon>
        <taxon>Hyphomicrobiales</taxon>
        <taxon>Bartonellaceae</taxon>
        <taxon>Bartonella</taxon>
    </lineage>
</organism>
<evidence type="ECO:0000313" key="3">
    <source>
        <dbReference type="Proteomes" id="UP000229839"/>
    </source>
</evidence>
<sequence>MSSKIPWTRLFADKWILDLTCLSSIEGNIYMRLRLQMLHTGEPLLNNIKVWANYTGYSVKAFVKALDVLQSTGHIIRLADGRLWNLDVEAELSDSAGKSEAASKAVSARWKKSKEKDVKHNTESIQAKYEGDTETIPYNINNNIYNKKTKTIVLAKKEIGSENLETTDLVHEPIEVHDLESQAEQIETGVENQSPIHEQTSVLKKAKQSKANRGCRLPADFEPDYDFAIEEGLPPQRVKVEIAKFRDYWRSKAGANATKTDWQATWRNWVRKAIEDLEKTKNTNKNGGNNGNFSKNQRTCGGTGEAIRNLIGATQLSDASTKRHATDGRICNTGVPLDLDPWHEIDTSTRGTSFRSLSDSPKLTFLESVC</sequence>
<comment type="caution">
    <text evidence="2">The sequence shown here is derived from an EMBL/GenBank/DDBJ whole genome shotgun (WGS) entry which is preliminary data.</text>
</comment>
<name>A0A2N9Y893_9HYPH</name>
<evidence type="ECO:0000313" key="2">
    <source>
        <dbReference type="EMBL" id="PIT67926.1"/>
    </source>
</evidence>
<protein>
    <recommendedName>
        <fullName evidence="4">Phage related protein</fullName>
    </recommendedName>
</protein>
<reference evidence="2 3" key="1">
    <citation type="submission" date="2017-06" db="EMBL/GenBank/DDBJ databases">
        <title>Draft genome of Bartonella tribocorum strain L103, isolated from a rodent in Laos.</title>
        <authorList>
            <person name="Hadjadj L."/>
            <person name="Jiyipong T."/>
            <person name="Morand S."/>
            <person name="Diene S.M."/>
            <person name="Rolain J.-M."/>
        </authorList>
    </citation>
    <scope>NUCLEOTIDE SEQUENCE [LARGE SCALE GENOMIC DNA]</scope>
    <source>
        <strain evidence="2 3">L103</strain>
    </source>
</reference>
<evidence type="ECO:0000256" key="1">
    <source>
        <dbReference type="SAM" id="MobiDB-lite"/>
    </source>
</evidence>
<proteinExistence type="predicted"/>
<dbReference type="STRING" id="85701.BM1374166_00402"/>
<accession>A0A2N9Y893</accession>
<dbReference type="OrthoDB" id="7597389at2"/>
<feature type="region of interest" description="Disordered" evidence="1">
    <location>
        <begin position="280"/>
        <end position="299"/>
    </location>
</feature>
<dbReference type="EMBL" id="NJGE01000035">
    <property type="protein sequence ID" value="PIT67926.1"/>
    <property type="molecule type" value="Genomic_DNA"/>
</dbReference>
<evidence type="ECO:0008006" key="4">
    <source>
        <dbReference type="Google" id="ProtNLM"/>
    </source>
</evidence>
<gene>
    <name evidence="2" type="ORF">CER18_08960</name>
</gene>